<proteinExistence type="predicted"/>
<keyword evidence="4 5" id="KW-0472">Membrane</keyword>
<evidence type="ECO:0000256" key="4">
    <source>
        <dbReference type="ARBA" id="ARBA00023136"/>
    </source>
</evidence>
<keyword evidence="3 5" id="KW-1133">Transmembrane helix</keyword>
<dbReference type="GO" id="GO:0022857">
    <property type="term" value="F:transmembrane transporter activity"/>
    <property type="evidence" value="ECO:0007669"/>
    <property type="project" value="InterPro"/>
</dbReference>
<dbReference type="Gene3D" id="1.20.1250.20">
    <property type="entry name" value="MFS general substrate transporter like domains"/>
    <property type="match status" value="1"/>
</dbReference>
<dbReference type="InterPro" id="IPR036259">
    <property type="entry name" value="MFS_trans_sf"/>
</dbReference>
<evidence type="ECO:0000256" key="2">
    <source>
        <dbReference type="ARBA" id="ARBA00022692"/>
    </source>
</evidence>
<feature type="transmembrane region" description="Helical" evidence="5">
    <location>
        <begin position="403"/>
        <end position="424"/>
    </location>
</feature>
<feature type="domain" description="Major facilitator superfamily (MFS) profile" evidence="6">
    <location>
        <begin position="98"/>
        <end position="543"/>
    </location>
</feature>
<dbReference type="InterPro" id="IPR020846">
    <property type="entry name" value="MFS_dom"/>
</dbReference>
<feature type="transmembrane region" description="Helical" evidence="5">
    <location>
        <begin position="456"/>
        <end position="479"/>
    </location>
</feature>
<feature type="transmembrane region" description="Helical" evidence="5">
    <location>
        <begin position="431"/>
        <end position="450"/>
    </location>
</feature>
<reference evidence="7" key="1">
    <citation type="journal article" date="2014" name="Nat. Genet.">
        <title>Genome and transcriptome of the porcine whipworm Trichuris suis.</title>
        <authorList>
            <person name="Jex A.R."/>
            <person name="Nejsum P."/>
            <person name="Schwarz E.M."/>
            <person name="Hu L."/>
            <person name="Young N.D."/>
            <person name="Hall R.S."/>
            <person name="Korhonen P.K."/>
            <person name="Liao S."/>
            <person name="Thamsborg S."/>
            <person name="Xia J."/>
            <person name="Xu P."/>
            <person name="Wang S."/>
            <person name="Scheerlinck J.P."/>
            <person name="Hofmann A."/>
            <person name="Sternberg P.W."/>
            <person name="Wang J."/>
            <person name="Gasser R.B."/>
        </authorList>
    </citation>
    <scope>NUCLEOTIDE SEQUENCE [LARGE SCALE GENOMIC DNA]</scope>
    <source>
        <strain evidence="7">DCEP-RM93F</strain>
    </source>
</reference>
<dbReference type="SUPFAM" id="SSF103473">
    <property type="entry name" value="MFS general substrate transporter"/>
    <property type="match status" value="1"/>
</dbReference>
<name>A0A085NN40_9BILA</name>
<gene>
    <name evidence="7" type="ORF">M514_17008</name>
</gene>
<feature type="transmembrane region" description="Helical" evidence="5">
    <location>
        <begin position="27"/>
        <end position="46"/>
    </location>
</feature>
<protein>
    <recommendedName>
        <fullName evidence="6">Major facilitator superfamily (MFS) profile domain-containing protein</fullName>
    </recommendedName>
</protein>
<comment type="subcellular location">
    <subcellularLocation>
        <location evidence="1">Membrane</location>
        <topology evidence="1">Multi-pass membrane protein</topology>
    </subcellularLocation>
</comment>
<keyword evidence="2 5" id="KW-0812">Transmembrane</keyword>
<dbReference type="InterPro" id="IPR011701">
    <property type="entry name" value="MFS"/>
</dbReference>
<organism evidence="7">
    <name type="scientific">Trichuris suis</name>
    <name type="common">pig whipworm</name>
    <dbReference type="NCBI Taxonomy" id="68888"/>
    <lineage>
        <taxon>Eukaryota</taxon>
        <taxon>Metazoa</taxon>
        <taxon>Ecdysozoa</taxon>
        <taxon>Nematoda</taxon>
        <taxon>Enoplea</taxon>
        <taxon>Dorylaimia</taxon>
        <taxon>Trichinellida</taxon>
        <taxon>Trichuridae</taxon>
        <taxon>Trichuris</taxon>
    </lineage>
</organism>
<dbReference type="PANTHER" id="PTHR24064">
    <property type="entry name" value="SOLUTE CARRIER FAMILY 22 MEMBER"/>
    <property type="match status" value="1"/>
</dbReference>
<evidence type="ECO:0000256" key="3">
    <source>
        <dbReference type="ARBA" id="ARBA00022989"/>
    </source>
</evidence>
<evidence type="ECO:0000256" key="5">
    <source>
        <dbReference type="SAM" id="Phobius"/>
    </source>
</evidence>
<dbReference type="AlphaFoldDB" id="A0A085NN40"/>
<feature type="transmembrane region" description="Helical" evidence="5">
    <location>
        <begin position="203"/>
        <end position="225"/>
    </location>
</feature>
<dbReference type="Proteomes" id="UP000030758">
    <property type="component" value="Unassembled WGS sequence"/>
</dbReference>
<feature type="transmembrane region" description="Helical" evidence="5">
    <location>
        <begin position="364"/>
        <end position="383"/>
    </location>
</feature>
<evidence type="ECO:0000259" key="6">
    <source>
        <dbReference type="PROSITE" id="PS50850"/>
    </source>
</evidence>
<dbReference type="PROSITE" id="PS50850">
    <property type="entry name" value="MFS"/>
    <property type="match status" value="1"/>
</dbReference>
<feature type="transmembrane region" description="Helical" evidence="5">
    <location>
        <begin position="237"/>
        <end position="257"/>
    </location>
</feature>
<sequence length="584" mass="65273">MEQHEKEKRPDFQALLSMAGEWSYYQWMLLSLLAIPGCLTGSWVGFSQTKDFFDQVFVVASPPHWCHPPINLTEFHLTELQWKNMAIPLGAAGFSSCKQYEHKVSGTIVTINRTMELECSHGWTYDRSLYDETLVTEMGLICSLDFWPALSMIIFNSGSLFGNLIFGHISDRYGRKRSLFLCVAMSSLFGFASSMTTDVKAFAAMRFFAGFSFPAIYAIAVILAFELVGDDYRIRTNTLFCSLFGASTCALGIVANYVRNWRLLLVACSMPGTLFLFCWWSVEKMTSNHRWVALLQSCLLFSRCIPESPRWLISKRRYVQAADTLISVAVRNRNSNNIENINDACRESFVQDDKSEQKPTLMDLFKTPILLKITCLVTFLWLVNSTVYNGLLYNVPNMKLNDYISFAVSGAVEVPAALITWPLMNSIGRRWSLALSMGFGGLTTLLVPALANVHKWAIGILATIGKFAITASYDILYAYANELYPTTVRAIGITTASLVAMICVMLEPYVLYASSSSRTLPLVIMGILSSTAALLALLLPETKGTHLPQTIEQMQTLQALARPRKGRRVNHGQVDQLETLVASS</sequence>
<dbReference type="EMBL" id="KL367485">
    <property type="protein sequence ID" value="KFD70886.1"/>
    <property type="molecule type" value="Genomic_DNA"/>
</dbReference>
<feature type="transmembrane region" description="Helical" evidence="5">
    <location>
        <begin position="146"/>
        <end position="166"/>
    </location>
</feature>
<feature type="transmembrane region" description="Helical" evidence="5">
    <location>
        <begin position="519"/>
        <end position="539"/>
    </location>
</feature>
<dbReference type="GO" id="GO:0016020">
    <property type="term" value="C:membrane"/>
    <property type="evidence" value="ECO:0007669"/>
    <property type="project" value="UniProtKB-SubCell"/>
</dbReference>
<dbReference type="Pfam" id="PF07690">
    <property type="entry name" value="MFS_1"/>
    <property type="match status" value="1"/>
</dbReference>
<accession>A0A085NN40</accession>
<feature type="transmembrane region" description="Helical" evidence="5">
    <location>
        <begin position="263"/>
        <end position="282"/>
    </location>
</feature>
<evidence type="ECO:0000256" key="1">
    <source>
        <dbReference type="ARBA" id="ARBA00004141"/>
    </source>
</evidence>
<feature type="transmembrane region" description="Helical" evidence="5">
    <location>
        <begin position="491"/>
        <end position="513"/>
    </location>
</feature>
<dbReference type="CDD" id="cd17317">
    <property type="entry name" value="MFS_SLC22"/>
    <property type="match status" value="1"/>
</dbReference>
<evidence type="ECO:0000313" key="7">
    <source>
        <dbReference type="EMBL" id="KFD70886.1"/>
    </source>
</evidence>
<feature type="transmembrane region" description="Helical" evidence="5">
    <location>
        <begin position="178"/>
        <end position="197"/>
    </location>
</feature>